<dbReference type="EMBL" id="DWZD01000020">
    <property type="protein sequence ID" value="HJA78626.1"/>
    <property type="molecule type" value="Genomic_DNA"/>
</dbReference>
<dbReference type="GO" id="GO:0003735">
    <property type="term" value="F:structural constituent of ribosome"/>
    <property type="evidence" value="ECO:0007669"/>
    <property type="project" value="InterPro"/>
</dbReference>
<dbReference type="GO" id="GO:1990904">
    <property type="term" value="C:ribonucleoprotein complex"/>
    <property type="evidence" value="ECO:0007669"/>
    <property type="project" value="UniProtKB-KW"/>
</dbReference>
<dbReference type="Pfam" id="PF00468">
    <property type="entry name" value="Ribosomal_L34"/>
    <property type="match status" value="1"/>
</dbReference>
<reference evidence="6" key="1">
    <citation type="journal article" date="2021" name="PeerJ">
        <title>Extensive microbial diversity within the chicken gut microbiome revealed by metagenomics and culture.</title>
        <authorList>
            <person name="Gilroy R."/>
            <person name="Ravi A."/>
            <person name="Getino M."/>
            <person name="Pursley I."/>
            <person name="Horton D.L."/>
            <person name="Alikhan N.F."/>
            <person name="Baker D."/>
            <person name="Gharbi K."/>
            <person name="Hall N."/>
            <person name="Watson M."/>
            <person name="Adriaenssens E.M."/>
            <person name="Foster-Nyarko E."/>
            <person name="Jarju S."/>
            <person name="Secka A."/>
            <person name="Antonio M."/>
            <person name="Oren A."/>
            <person name="Chaudhuri R.R."/>
            <person name="La Ragione R."/>
            <person name="Hildebrand F."/>
            <person name="Pallen M.J."/>
        </authorList>
    </citation>
    <scope>NUCLEOTIDE SEQUENCE</scope>
    <source>
        <strain evidence="6">5032</strain>
    </source>
</reference>
<gene>
    <name evidence="5 6" type="primary">rpmH</name>
    <name evidence="6" type="ORF">H9784_03495</name>
</gene>
<dbReference type="Gene3D" id="1.10.287.3980">
    <property type="match status" value="1"/>
</dbReference>
<evidence type="ECO:0000256" key="3">
    <source>
        <dbReference type="ARBA" id="ARBA00023274"/>
    </source>
</evidence>
<dbReference type="GO" id="GO:0006412">
    <property type="term" value="P:translation"/>
    <property type="evidence" value="ECO:0007669"/>
    <property type="project" value="UniProtKB-UniRule"/>
</dbReference>
<dbReference type="Proteomes" id="UP000823821">
    <property type="component" value="Unassembled WGS sequence"/>
</dbReference>
<dbReference type="PANTHER" id="PTHR14503:SF4">
    <property type="entry name" value="LARGE RIBOSOMAL SUBUNIT PROTEIN BL34M"/>
    <property type="match status" value="1"/>
</dbReference>
<evidence type="ECO:0000313" key="7">
    <source>
        <dbReference type="Proteomes" id="UP000823821"/>
    </source>
</evidence>
<organism evidence="6 7">
    <name type="scientific">Candidatus Desulfovibrio intestinavium</name>
    <dbReference type="NCBI Taxonomy" id="2838534"/>
    <lineage>
        <taxon>Bacteria</taxon>
        <taxon>Pseudomonadati</taxon>
        <taxon>Thermodesulfobacteriota</taxon>
        <taxon>Desulfovibrionia</taxon>
        <taxon>Desulfovibrionales</taxon>
        <taxon>Desulfovibrionaceae</taxon>
        <taxon>Desulfovibrio</taxon>
    </lineage>
</organism>
<keyword evidence="2 5" id="KW-0689">Ribosomal protein</keyword>
<reference evidence="6" key="2">
    <citation type="submission" date="2021-04" db="EMBL/GenBank/DDBJ databases">
        <authorList>
            <person name="Gilroy R."/>
        </authorList>
    </citation>
    <scope>NUCLEOTIDE SEQUENCE</scope>
    <source>
        <strain evidence="6">5032</strain>
    </source>
</reference>
<dbReference type="PROSITE" id="PS00784">
    <property type="entry name" value="RIBOSOMAL_L34"/>
    <property type="match status" value="1"/>
</dbReference>
<dbReference type="HAMAP" id="MF_00391">
    <property type="entry name" value="Ribosomal_bL34"/>
    <property type="match status" value="1"/>
</dbReference>
<evidence type="ECO:0000256" key="2">
    <source>
        <dbReference type="ARBA" id="ARBA00022980"/>
    </source>
</evidence>
<evidence type="ECO:0000256" key="5">
    <source>
        <dbReference type="HAMAP-Rule" id="MF_00391"/>
    </source>
</evidence>
<dbReference type="AlphaFoldDB" id="A0A9D2HKX5"/>
<sequence length="44" mass="5154">MKRTYQPSKIRRARTHGFRARMATASGRAILRRRRAKGRKQLSA</sequence>
<accession>A0A9D2HKX5</accession>
<dbReference type="GO" id="GO:0005840">
    <property type="term" value="C:ribosome"/>
    <property type="evidence" value="ECO:0007669"/>
    <property type="project" value="UniProtKB-KW"/>
</dbReference>
<dbReference type="InterPro" id="IPR000271">
    <property type="entry name" value="Ribosomal_bL34"/>
</dbReference>
<dbReference type="PANTHER" id="PTHR14503">
    <property type="entry name" value="MITOCHONDRIAL RIBOSOMAL PROTEIN 34 FAMILY MEMBER"/>
    <property type="match status" value="1"/>
</dbReference>
<dbReference type="InterPro" id="IPR020939">
    <property type="entry name" value="Ribosomal_bL34_CS"/>
</dbReference>
<evidence type="ECO:0000313" key="6">
    <source>
        <dbReference type="EMBL" id="HJA78626.1"/>
    </source>
</evidence>
<protein>
    <recommendedName>
        <fullName evidence="4 5">Large ribosomal subunit protein bL34</fullName>
    </recommendedName>
</protein>
<evidence type="ECO:0000256" key="1">
    <source>
        <dbReference type="ARBA" id="ARBA00010111"/>
    </source>
</evidence>
<evidence type="ECO:0000256" key="4">
    <source>
        <dbReference type="ARBA" id="ARBA00035177"/>
    </source>
</evidence>
<dbReference type="FunFam" id="1.10.287.3980:FF:000001">
    <property type="entry name" value="Mitochondrial ribosomal protein L34"/>
    <property type="match status" value="1"/>
</dbReference>
<keyword evidence="3 5" id="KW-0687">Ribonucleoprotein</keyword>
<name>A0A9D2HKX5_9BACT</name>
<comment type="similarity">
    <text evidence="1 5">Belongs to the bacterial ribosomal protein bL34 family.</text>
</comment>
<proteinExistence type="inferred from homology"/>
<dbReference type="NCBIfam" id="TIGR01030">
    <property type="entry name" value="rpmH_bact"/>
    <property type="match status" value="1"/>
</dbReference>
<comment type="caution">
    <text evidence="6">The sequence shown here is derived from an EMBL/GenBank/DDBJ whole genome shotgun (WGS) entry which is preliminary data.</text>
</comment>